<evidence type="ECO:0000313" key="32">
    <source>
        <dbReference type="Proteomes" id="UP000233597"/>
    </source>
</evidence>
<keyword evidence="19" id="KW-0472">Membrane</keyword>
<evidence type="ECO:0000256" key="14">
    <source>
        <dbReference type="ARBA" id="ARBA00022801"/>
    </source>
</evidence>
<dbReference type="GO" id="GO:0009252">
    <property type="term" value="P:peptidoglycan biosynthetic process"/>
    <property type="evidence" value="ECO:0007669"/>
    <property type="project" value="UniProtKB-UniPathway"/>
</dbReference>
<dbReference type="Gene3D" id="1.10.3810.10">
    <property type="entry name" value="Biosynthetic peptidoglycan transglycosylase-like"/>
    <property type="match status" value="1"/>
</dbReference>
<keyword evidence="22" id="KW-0961">Cell wall biogenesis/degradation</keyword>
<keyword evidence="16" id="KW-0735">Signal-anchor</keyword>
<feature type="domain" description="Penicillin-binding protein transpeptidase" evidence="28">
    <location>
        <begin position="435"/>
        <end position="727"/>
    </location>
</feature>
<comment type="pathway">
    <text evidence="26">Glycan biosynthesis.</text>
</comment>
<evidence type="ECO:0000256" key="5">
    <source>
        <dbReference type="ARBA" id="ARBA00012448"/>
    </source>
</evidence>
<dbReference type="FunFam" id="1.10.3810.10:FF:000003">
    <property type="entry name" value="Penicillin-binding protein 1a"/>
    <property type="match status" value="1"/>
</dbReference>
<organism evidence="31 32">
    <name type="scientific">Thalassospira marina</name>
    <dbReference type="NCBI Taxonomy" id="2048283"/>
    <lineage>
        <taxon>Bacteria</taxon>
        <taxon>Pseudomonadati</taxon>
        <taxon>Pseudomonadota</taxon>
        <taxon>Alphaproteobacteria</taxon>
        <taxon>Rhodospirillales</taxon>
        <taxon>Thalassospiraceae</taxon>
        <taxon>Thalassospira</taxon>
    </lineage>
</organism>
<name>A0A2N3KXS0_9PROT</name>
<evidence type="ECO:0000256" key="26">
    <source>
        <dbReference type="ARBA" id="ARBA00060592"/>
    </source>
</evidence>
<dbReference type="AlphaFoldDB" id="A0A2N3KXS0"/>
<keyword evidence="20" id="KW-0046">Antibiotic resistance</keyword>
<evidence type="ECO:0000256" key="13">
    <source>
        <dbReference type="ARBA" id="ARBA00022692"/>
    </source>
</evidence>
<dbReference type="SUPFAM" id="SSF56601">
    <property type="entry name" value="beta-lactamase/transpeptidase-like"/>
    <property type="match status" value="1"/>
</dbReference>
<evidence type="ECO:0000256" key="4">
    <source>
        <dbReference type="ARBA" id="ARBA00007739"/>
    </source>
</evidence>
<evidence type="ECO:0000256" key="16">
    <source>
        <dbReference type="ARBA" id="ARBA00022968"/>
    </source>
</evidence>
<feature type="compositionally biased region" description="Gly residues" evidence="27">
    <location>
        <begin position="792"/>
        <end position="803"/>
    </location>
</feature>
<comment type="pathway">
    <text evidence="2">Cell wall biogenesis; peptidoglycan biosynthesis.</text>
</comment>
<evidence type="ECO:0000259" key="30">
    <source>
        <dbReference type="Pfam" id="PF17092"/>
    </source>
</evidence>
<evidence type="ECO:0000256" key="21">
    <source>
        <dbReference type="ARBA" id="ARBA00023268"/>
    </source>
</evidence>
<dbReference type="GO" id="GO:0008658">
    <property type="term" value="F:penicillin binding"/>
    <property type="evidence" value="ECO:0007669"/>
    <property type="project" value="InterPro"/>
</dbReference>
<dbReference type="GO" id="GO:0009002">
    <property type="term" value="F:serine-type D-Ala-D-Ala carboxypeptidase activity"/>
    <property type="evidence" value="ECO:0007669"/>
    <property type="project" value="UniProtKB-EC"/>
</dbReference>
<keyword evidence="11" id="KW-0328">Glycosyltransferase</keyword>
<dbReference type="SUPFAM" id="SSF53955">
    <property type="entry name" value="Lysozyme-like"/>
    <property type="match status" value="1"/>
</dbReference>
<keyword evidence="12" id="KW-0808">Transferase</keyword>
<dbReference type="GO" id="GO:0006508">
    <property type="term" value="P:proteolysis"/>
    <property type="evidence" value="ECO:0007669"/>
    <property type="project" value="UniProtKB-KW"/>
</dbReference>
<dbReference type="InterPro" id="IPR036950">
    <property type="entry name" value="PBP_transglycosylase"/>
</dbReference>
<evidence type="ECO:0000256" key="27">
    <source>
        <dbReference type="SAM" id="MobiDB-lite"/>
    </source>
</evidence>
<keyword evidence="9" id="KW-0121">Carboxypeptidase</keyword>
<keyword evidence="17" id="KW-0573">Peptidoglycan synthesis</keyword>
<dbReference type="PROSITE" id="PS51257">
    <property type="entry name" value="PROKAR_LIPOPROTEIN"/>
    <property type="match status" value="1"/>
</dbReference>
<keyword evidence="8" id="KW-0997">Cell inner membrane</keyword>
<evidence type="ECO:0000256" key="3">
    <source>
        <dbReference type="ARBA" id="ARBA00007090"/>
    </source>
</evidence>
<evidence type="ECO:0000256" key="2">
    <source>
        <dbReference type="ARBA" id="ARBA00004752"/>
    </source>
</evidence>
<comment type="subcellular location">
    <subcellularLocation>
        <location evidence="1">Cell inner membrane</location>
        <topology evidence="1">Single-pass type II membrane protein</topology>
    </subcellularLocation>
</comment>
<evidence type="ECO:0000256" key="17">
    <source>
        <dbReference type="ARBA" id="ARBA00022984"/>
    </source>
</evidence>
<dbReference type="RefSeq" id="WP_101264331.1">
    <property type="nucleotide sequence ID" value="NZ_NWTK01000002.1"/>
</dbReference>
<dbReference type="GO" id="GO:0030288">
    <property type="term" value="C:outer membrane-bounded periplasmic space"/>
    <property type="evidence" value="ECO:0007669"/>
    <property type="project" value="TreeGrafter"/>
</dbReference>
<evidence type="ECO:0000256" key="1">
    <source>
        <dbReference type="ARBA" id="ARBA00004249"/>
    </source>
</evidence>
<evidence type="ECO:0000313" key="31">
    <source>
        <dbReference type="EMBL" id="PKR55283.1"/>
    </source>
</evidence>
<dbReference type="GO" id="GO:0005886">
    <property type="term" value="C:plasma membrane"/>
    <property type="evidence" value="ECO:0007669"/>
    <property type="project" value="UniProtKB-SubCell"/>
</dbReference>
<evidence type="ECO:0000259" key="29">
    <source>
        <dbReference type="Pfam" id="PF00912"/>
    </source>
</evidence>
<evidence type="ECO:0000256" key="8">
    <source>
        <dbReference type="ARBA" id="ARBA00022519"/>
    </source>
</evidence>
<keyword evidence="10" id="KW-0645">Protease</keyword>
<evidence type="ECO:0000256" key="24">
    <source>
        <dbReference type="ARBA" id="ARBA00044770"/>
    </source>
</evidence>
<dbReference type="GO" id="GO:0046677">
    <property type="term" value="P:response to antibiotic"/>
    <property type="evidence" value="ECO:0007669"/>
    <property type="project" value="UniProtKB-KW"/>
</dbReference>
<evidence type="ECO:0000256" key="9">
    <source>
        <dbReference type="ARBA" id="ARBA00022645"/>
    </source>
</evidence>
<evidence type="ECO:0000256" key="11">
    <source>
        <dbReference type="ARBA" id="ARBA00022676"/>
    </source>
</evidence>
<dbReference type="PANTHER" id="PTHR32282:SF27">
    <property type="entry name" value="PENICILLIN-BINDING PROTEIN 1A"/>
    <property type="match status" value="1"/>
</dbReference>
<dbReference type="EC" id="2.4.99.28" evidence="24"/>
<dbReference type="Pfam" id="PF00905">
    <property type="entry name" value="Transpeptidase"/>
    <property type="match status" value="1"/>
</dbReference>
<feature type="domain" description="Glycosyl transferase family 51" evidence="29">
    <location>
        <begin position="55"/>
        <end position="232"/>
    </location>
</feature>
<evidence type="ECO:0000259" key="28">
    <source>
        <dbReference type="Pfam" id="PF00905"/>
    </source>
</evidence>
<keyword evidence="15" id="KW-0133">Cell shape</keyword>
<dbReference type="InterPro" id="IPR023346">
    <property type="entry name" value="Lysozyme-like_dom_sf"/>
</dbReference>
<comment type="caution">
    <text evidence="31">The sequence shown here is derived from an EMBL/GenBank/DDBJ whole genome shotgun (WGS) entry which is preliminary data.</text>
</comment>
<evidence type="ECO:0000256" key="22">
    <source>
        <dbReference type="ARBA" id="ARBA00023316"/>
    </source>
</evidence>
<evidence type="ECO:0000256" key="15">
    <source>
        <dbReference type="ARBA" id="ARBA00022960"/>
    </source>
</evidence>
<dbReference type="InterPro" id="IPR050396">
    <property type="entry name" value="Glycosyltr_51/Transpeptidase"/>
</dbReference>
<proteinExistence type="inferred from homology"/>
<dbReference type="NCBIfam" id="TIGR02074">
    <property type="entry name" value="PBP_1a_fam"/>
    <property type="match status" value="1"/>
</dbReference>
<comment type="catalytic activity">
    <reaction evidence="25">
        <text>[GlcNAc-(1-&gt;4)-Mur2Ac(oyl-L-Ala-gamma-D-Glu-L-Lys-D-Ala-D-Ala)](n)-di-trans,octa-cis-undecaprenyl diphosphate + beta-D-GlcNAc-(1-&gt;4)-Mur2Ac(oyl-L-Ala-gamma-D-Glu-L-Lys-D-Ala-D-Ala)-di-trans,octa-cis-undecaprenyl diphosphate = [GlcNAc-(1-&gt;4)-Mur2Ac(oyl-L-Ala-gamma-D-Glu-L-Lys-D-Ala-D-Ala)](n+1)-di-trans,octa-cis-undecaprenyl diphosphate + di-trans,octa-cis-undecaprenyl diphosphate + H(+)</text>
        <dbReference type="Rhea" id="RHEA:23708"/>
        <dbReference type="Rhea" id="RHEA-COMP:9602"/>
        <dbReference type="Rhea" id="RHEA-COMP:9603"/>
        <dbReference type="ChEBI" id="CHEBI:15378"/>
        <dbReference type="ChEBI" id="CHEBI:58405"/>
        <dbReference type="ChEBI" id="CHEBI:60033"/>
        <dbReference type="ChEBI" id="CHEBI:78435"/>
        <dbReference type="EC" id="2.4.99.28"/>
    </reaction>
</comment>
<evidence type="ECO:0000256" key="25">
    <source>
        <dbReference type="ARBA" id="ARBA00049902"/>
    </source>
</evidence>
<evidence type="ECO:0000256" key="20">
    <source>
        <dbReference type="ARBA" id="ARBA00023251"/>
    </source>
</evidence>
<keyword evidence="18" id="KW-1133">Transmembrane helix</keyword>
<evidence type="ECO:0000256" key="23">
    <source>
        <dbReference type="ARBA" id="ARBA00034000"/>
    </source>
</evidence>
<feature type="region of interest" description="Disordered" evidence="27">
    <location>
        <begin position="776"/>
        <end position="812"/>
    </location>
</feature>
<accession>A0A2N3KXS0</accession>
<dbReference type="EMBL" id="NWTK01000002">
    <property type="protein sequence ID" value="PKR55283.1"/>
    <property type="molecule type" value="Genomic_DNA"/>
</dbReference>
<dbReference type="InterPro" id="IPR001460">
    <property type="entry name" value="PCN-bd_Tpept"/>
</dbReference>
<evidence type="ECO:0000256" key="7">
    <source>
        <dbReference type="ARBA" id="ARBA00022475"/>
    </source>
</evidence>
<dbReference type="GO" id="GO:0008360">
    <property type="term" value="P:regulation of cell shape"/>
    <property type="evidence" value="ECO:0007669"/>
    <property type="project" value="UniProtKB-KW"/>
</dbReference>
<keyword evidence="21" id="KW-0511">Multifunctional enzyme</keyword>
<comment type="similarity">
    <text evidence="3">In the C-terminal section; belongs to the transpeptidase family.</text>
</comment>
<keyword evidence="14" id="KW-0378">Hydrolase</keyword>
<dbReference type="InterPro" id="IPR001264">
    <property type="entry name" value="Glyco_trans_51"/>
</dbReference>
<dbReference type="Gene3D" id="3.40.710.10">
    <property type="entry name" value="DD-peptidase/beta-lactamase superfamily"/>
    <property type="match status" value="2"/>
</dbReference>
<evidence type="ECO:0000256" key="12">
    <source>
        <dbReference type="ARBA" id="ARBA00022679"/>
    </source>
</evidence>
<dbReference type="Pfam" id="PF00912">
    <property type="entry name" value="Transgly"/>
    <property type="match status" value="1"/>
</dbReference>
<evidence type="ECO:0000256" key="18">
    <source>
        <dbReference type="ARBA" id="ARBA00022989"/>
    </source>
</evidence>
<comment type="similarity">
    <text evidence="4">In the N-terminal section; belongs to the glycosyltransferase 51 family.</text>
</comment>
<protein>
    <recommendedName>
        <fullName evidence="6">Penicillin-binding protein 1A</fullName>
        <ecNumber evidence="24">2.4.99.28</ecNumber>
        <ecNumber evidence="5">3.4.16.4</ecNumber>
    </recommendedName>
</protein>
<dbReference type="Pfam" id="PF17092">
    <property type="entry name" value="PCB_OB"/>
    <property type="match status" value="1"/>
</dbReference>
<dbReference type="GO" id="GO:0071555">
    <property type="term" value="P:cell wall organization"/>
    <property type="evidence" value="ECO:0007669"/>
    <property type="project" value="UniProtKB-KW"/>
</dbReference>
<feature type="domain" description="Penicillin-binding protein OB-like" evidence="30">
    <location>
        <begin position="321"/>
        <end position="433"/>
    </location>
</feature>
<dbReference type="GO" id="GO:0008955">
    <property type="term" value="F:peptidoglycan glycosyltransferase activity"/>
    <property type="evidence" value="ECO:0007669"/>
    <property type="project" value="UniProtKB-EC"/>
</dbReference>
<sequence length="812" mass="88376">MRIFLTIIGVFFLLAVAGGACVLGVFWHFGQDLPDYTQLADYEPEVMTRVHAGDGALIAEYAKEKRVFVPIEQIPRKVMNAFVAAEDQNFWTHPGIDFPSVFRAAVTNLANIGSGRRPVGASTITQQVAKNFLLTNEVSYDRKIKEAILSFRIEQAFSKKHILELYLNEIYLGRGSYGVAAAALRYFDKSLDELTVAEAAYLGALPKAPSNYDPVRDHDAAKGRRNWVVGRMLDEGYITEDEAKQAIAAPLIGQDRESVDYYANADYFAEEVRRELVDRYGENALYNGGLSVRTSVDPKLQTIANKVMFDGLVEYDRRHGWRGAMDKIDISGDWQKALEPVKAPRDIPWLKAVVLRLDGNDAIIGVENGQQGKIPFAEMKWARAWQKGQTVGGAVGKASDVVNPGDVVMVASLKDDDGKAVDGSYSLQQIPDVNGGLVAMDPHTGRVLAMSGGFSHDMSKFNRATQARRQPGSAFKPFVYLAAMDSGFTPSSLVLDAPFVIDQGPGQGKWKPGNYSGKFYGPSTLRLGIELSRNLMTVRLAQTIGMEKVVDYAEKFGVVDSMPAVLSMSLGAAETTVLHLTNAYSELVNGGKKVTPTLIDRIQDRRGKVIYRRDERQCAECQDVVYNGQLPPELPDNREQLTDPASAYQIVSILEGVVQRGTGRRMRNLPFPLAGKTGTTNDSRDAWFVGFTPDLALGVYVGFDDNRSLGGREQGASAAAPIFQEFMTRAMDGVKAVPFRTPPGIRMVRVDARSGLPAQAGDSNVIWEAFKPGTIPERNDSVIDGGSPDNGASGGVGGGGNDGGVSSPSGIY</sequence>
<dbReference type="PANTHER" id="PTHR32282">
    <property type="entry name" value="BINDING PROTEIN TRANSPEPTIDASE, PUTATIVE-RELATED"/>
    <property type="match status" value="1"/>
</dbReference>
<gene>
    <name evidence="31" type="ORF">COO20_03640</name>
</gene>
<evidence type="ECO:0000256" key="6">
    <source>
        <dbReference type="ARBA" id="ARBA00018638"/>
    </source>
</evidence>
<evidence type="ECO:0000256" key="10">
    <source>
        <dbReference type="ARBA" id="ARBA00022670"/>
    </source>
</evidence>
<keyword evidence="7" id="KW-1003">Cell membrane</keyword>
<dbReference type="EC" id="3.4.16.4" evidence="5"/>
<keyword evidence="13" id="KW-0812">Transmembrane</keyword>
<dbReference type="Proteomes" id="UP000233597">
    <property type="component" value="Unassembled WGS sequence"/>
</dbReference>
<dbReference type="InterPro" id="IPR012338">
    <property type="entry name" value="Beta-lactam/transpept-like"/>
</dbReference>
<dbReference type="UniPathway" id="UPA00219"/>
<comment type="catalytic activity">
    <reaction evidence="23">
        <text>Preferential cleavage: (Ac)2-L-Lys-D-Ala-|-D-Ala. Also transpeptidation of peptidyl-alanyl moieties that are N-acyl substituents of D-alanine.</text>
        <dbReference type="EC" id="3.4.16.4"/>
    </reaction>
</comment>
<evidence type="ECO:0000256" key="19">
    <source>
        <dbReference type="ARBA" id="ARBA00023136"/>
    </source>
</evidence>
<dbReference type="OrthoDB" id="9766909at2"/>
<reference evidence="31 32" key="1">
    <citation type="submission" date="2017-09" db="EMBL/GenBank/DDBJ databases">
        <title>Biodiversity and function of Thalassospira species in the particle-attached aromatic-hydrocarbon-degrading consortia from the surface seawater of the South China Sea.</title>
        <authorList>
            <person name="Dong C."/>
            <person name="Liu R."/>
            <person name="Shao Z."/>
        </authorList>
    </citation>
    <scope>NUCLEOTIDE SEQUENCE [LARGE SCALE GENOMIC DNA]</scope>
    <source>
        <strain evidence="31 32">CSC1P2</strain>
    </source>
</reference>
<dbReference type="InterPro" id="IPR031376">
    <property type="entry name" value="PCB_OB"/>
</dbReference>